<comment type="caution">
    <text evidence="10">The sequence shown here is derived from an EMBL/GenBank/DDBJ whole genome shotgun (WGS) entry which is preliminary data.</text>
</comment>
<keyword evidence="8" id="KW-0963">Cytoplasm</keyword>
<evidence type="ECO:0000256" key="5">
    <source>
        <dbReference type="ARBA" id="ARBA00022842"/>
    </source>
</evidence>
<dbReference type="InterPro" id="IPR037143">
    <property type="entry name" value="4-PPantetheinyl_Trfase_dom_sf"/>
</dbReference>
<feature type="binding site" evidence="8">
    <location>
        <position position="8"/>
    </location>
    <ligand>
        <name>Mg(2+)</name>
        <dbReference type="ChEBI" id="CHEBI:18420"/>
    </ligand>
</feature>
<dbReference type="Gene3D" id="3.90.470.20">
    <property type="entry name" value="4'-phosphopantetheinyl transferase domain"/>
    <property type="match status" value="1"/>
</dbReference>
<dbReference type="InterPro" id="IPR008278">
    <property type="entry name" value="4-PPantetheinyl_Trfase_dom"/>
</dbReference>
<evidence type="ECO:0000313" key="11">
    <source>
        <dbReference type="Proteomes" id="UP001519287"/>
    </source>
</evidence>
<dbReference type="EMBL" id="JAGGLB010000003">
    <property type="protein sequence ID" value="MBP1989981.1"/>
    <property type="molecule type" value="Genomic_DNA"/>
</dbReference>
<comment type="similarity">
    <text evidence="8">Belongs to the P-Pant transferase superfamily. AcpS family.</text>
</comment>
<organism evidence="10 11">
    <name type="scientific">Paenibacillus eucommiae</name>
    <dbReference type="NCBI Taxonomy" id="1355755"/>
    <lineage>
        <taxon>Bacteria</taxon>
        <taxon>Bacillati</taxon>
        <taxon>Bacillota</taxon>
        <taxon>Bacilli</taxon>
        <taxon>Bacillales</taxon>
        <taxon>Paenibacillaceae</taxon>
        <taxon>Paenibacillus</taxon>
    </lineage>
</organism>
<dbReference type="Proteomes" id="UP001519287">
    <property type="component" value="Unassembled WGS sequence"/>
</dbReference>
<dbReference type="SUPFAM" id="SSF56214">
    <property type="entry name" value="4'-phosphopantetheinyl transferase"/>
    <property type="match status" value="1"/>
</dbReference>
<dbReference type="Pfam" id="PF01648">
    <property type="entry name" value="ACPS"/>
    <property type="match status" value="1"/>
</dbReference>
<protein>
    <recommendedName>
        <fullName evidence="8">Holo-[acyl-carrier-protein] synthase</fullName>
        <shortName evidence="8">Holo-ACP synthase</shortName>
        <ecNumber evidence="8">2.7.8.7</ecNumber>
    </recommendedName>
    <alternativeName>
        <fullName evidence="8">4'-phosphopantetheinyl transferase AcpS</fullName>
    </alternativeName>
</protein>
<proteinExistence type="inferred from homology"/>
<feature type="binding site" evidence="8">
    <location>
        <position position="60"/>
    </location>
    <ligand>
        <name>Mg(2+)</name>
        <dbReference type="ChEBI" id="CHEBI:18420"/>
    </ligand>
</feature>
<dbReference type="GO" id="GO:0008897">
    <property type="term" value="F:holo-[acyl-carrier-protein] synthase activity"/>
    <property type="evidence" value="ECO:0007669"/>
    <property type="project" value="UniProtKB-EC"/>
</dbReference>
<comment type="function">
    <text evidence="8">Transfers the 4'-phosphopantetheine moiety from coenzyme A to a Ser of acyl-carrier-protein.</text>
</comment>
<comment type="catalytic activity">
    <reaction evidence="8">
        <text>apo-[ACP] + CoA = holo-[ACP] + adenosine 3',5'-bisphosphate + H(+)</text>
        <dbReference type="Rhea" id="RHEA:12068"/>
        <dbReference type="Rhea" id="RHEA-COMP:9685"/>
        <dbReference type="Rhea" id="RHEA-COMP:9690"/>
        <dbReference type="ChEBI" id="CHEBI:15378"/>
        <dbReference type="ChEBI" id="CHEBI:29999"/>
        <dbReference type="ChEBI" id="CHEBI:57287"/>
        <dbReference type="ChEBI" id="CHEBI:58343"/>
        <dbReference type="ChEBI" id="CHEBI:64479"/>
        <dbReference type="EC" id="2.7.8.7"/>
    </reaction>
</comment>
<dbReference type="InterPro" id="IPR002582">
    <property type="entry name" value="ACPS"/>
</dbReference>
<evidence type="ECO:0000259" key="9">
    <source>
        <dbReference type="Pfam" id="PF01648"/>
    </source>
</evidence>
<keyword evidence="5 8" id="KW-0460">Magnesium</keyword>
<feature type="domain" description="4'-phosphopantetheinyl transferase" evidence="9">
    <location>
        <begin position="4"/>
        <end position="93"/>
    </location>
</feature>
<evidence type="ECO:0000256" key="6">
    <source>
        <dbReference type="ARBA" id="ARBA00023098"/>
    </source>
</evidence>
<keyword evidence="11" id="KW-1185">Reference proteome</keyword>
<dbReference type="NCBIfam" id="TIGR00516">
    <property type="entry name" value="acpS"/>
    <property type="match status" value="1"/>
</dbReference>
<gene>
    <name evidence="8" type="primary">acpS</name>
    <name evidence="10" type="ORF">J2Z66_001579</name>
</gene>
<comment type="cofactor">
    <cofactor evidence="8">
        <name>Mg(2+)</name>
        <dbReference type="ChEBI" id="CHEBI:18420"/>
    </cofactor>
</comment>
<keyword evidence="7 8" id="KW-0275">Fatty acid biosynthesis</keyword>
<keyword evidence="6 8" id="KW-0443">Lipid metabolism</keyword>
<keyword evidence="3 8" id="KW-0479">Metal-binding</keyword>
<evidence type="ECO:0000256" key="7">
    <source>
        <dbReference type="ARBA" id="ARBA00023160"/>
    </source>
</evidence>
<dbReference type="NCBIfam" id="TIGR00556">
    <property type="entry name" value="pantethn_trn"/>
    <property type="match status" value="1"/>
</dbReference>
<evidence type="ECO:0000256" key="3">
    <source>
        <dbReference type="ARBA" id="ARBA00022723"/>
    </source>
</evidence>
<keyword evidence="1 8" id="KW-0444">Lipid biosynthesis</keyword>
<evidence type="ECO:0000313" key="10">
    <source>
        <dbReference type="EMBL" id="MBP1989981.1"/>
    </source>
</evidence>
<name>A0ABS4ISX9_9BACL</name>
<keyword evidence="2 8" id="KW-0808">Transferase</keyword>
<dbReference type="EC" id="2.7.8.7" evidence="8"/>
<reference evidence="10 11" key="1">
    <citation type="submission" date="2021-03" db="EMBL/GenBank/DDBJ databases">
        <title>Genomic Encyclopedia of Type Strains, Phase IV (KMG-IV): sequencing the most valuable type-strain genomes for metagenomic binning, comparative biology and taxonomic classification.</title>
        <authorList>
            <person name="Goeker M."/>
        </authorList>
    </citation>
    <scope>NUCLEOTIDE SEQUENCE [LARGE SCALE GENOMIC DNA]</scope>
    <source>
        <strain evidence="10 11">DSM 26048</strain>
    </source>
</reference>
<evidence type="ECO:0000256" key="1">
    <source>
        <dbReference type="ARBA" id="ARBA00022516"/>
    </source>
</evidence>
<keyword evidence="4 8" id="KW-0276">Fatty acid metabolism</keyword>
<dbReference type="InterPro" id="IPR004568">
    <property type="entry name" value="Ppantetheine-prot_Trfase_dom"/>
</dbReference>
<dbReference type="HAMAP" id="MF_00101">
    <property type="entry name" value="AcpS"/>
    <property type="match status" value="1"/>
</dbReference>
<evidence type="ECO:0000256" key="2">
    <source>
        <dbReference type="ARBA" id="ARBA00022679"/>
    </source>
</evidence>
<dbReference type="RefSeq" id="WP_209970744.1">
    <property type="nucleotide sequence ID" value="NZ_JAGGLB010000003.1"/>
</dbReference>
<comment type="subcellular location">
    <subcellularLocation>
        <location evidence="8">Cytoplasm</location>
    </subcellularLocation>
</comment>
<accession>A0ABS4ISX9</accession>
<sequence length="127" mass="13875">MIVGLGTDLVEISRIEKILRRTSRLFLRRLLSEKELAALDSILDEQRKAEWVAGRFAAKEAFVKALGTGISGLVPLSSIDISTDGSHRLSVKVPSNVYSHIGHRVQCHLSITHTSMAAEATVVLELA</sequence>
<evidence type="ECO:0000256" key="4">
    <source>
        <dbReference type="ARBA" id="ARBA00022832"/>
    </source>
</evidence>
<evidence type="ECO:0000256" key="8">
    <source>
        <dbReference type="HAMAP-Rule" id="MF_00101"/>
    </source>
</evidence>